<comment type="caution">
    <text evidence="2">The sequence shown here is derived from an EMBL/GenBank/DDBJ whole genome shotgun (WGS) entry which is preliminary data.</text>
</comment>
<dbReference type="Gene3D" id="3.60.15.10">
    <property type="entry name" value="Ribonuclease Z/Hydroxyacylglutathione hydrolase-like"/>
    <property type="match status" value="1"/>
</dbReference>
<dbReference type="InterPro" id="IPR050855">
    <property type="entry name" value="NDM-1-like"/>
</dbReference>
<dbReference type="PANTHER" id="PTHR42951:SF4">
    <property type="entry name" value="ACYL-COENZYME A THIOESTERASE MBLAC2"/>
    <property type="match status" value="1"/>
</dbReference>
<evidence type="ECO:0000313" key="3">
    <source>
        <dbReference type="Proteomes" id="UP001321018"/>
    </source>
</evidence>
<feature type="domain" description="Metallo-beta-lactamase" evidence="1">
    <location>
        <begin position="25"/>
        <end position="233"/>
    </location>
</feature>
<accession>A0AAP2Z4U1</accession>
<dbReference type="RefSeq" id="WP_338005808.1">
    <property type="nucleotide sequence ID" value="NZ_JAOPKA010000020.1"/>
</dbReference>
<dbReference type="PANTHER" id="PTHR42951">
    <property type="entry name" value="METALLO-BETA-LACTAMASE DOMAIN-CONTAINING"/>
    <property type="match status" value="1"/>
</dbReference>
<dbReference type="InterPro" id="IPR001279">
    <property type="entry name" value="Metallo-B-lactamas"/>
</dbReference>
<dbReference type="SMART" id="SM00849">
    <property type="entry name" value="Lactamase_B"/>
    <property type="match status" value="1"/>
</dbReference>
<dbReference type="InterPro" id="IPR036866">
    <property type="entry name" value="RibonucZ/Hydroxyglut_hydro"/>
</dbReference>
<dbReference type="SUPFAM" id="SSF56281">
    <property type="entry name" value="Metallo-hydrolase/oxidoreductase"/>
    <property type="match status" value="1"/>
</dbReference>
<protein>
    <submittedName>
        <fullName evidence="2">MBL fold metallo-hydrolase</fullName>
    </submittedName>
</protein>
<organism evidence="2 3">
    <name type="scientific">Natronoglomus mannanivorans</name>
    <dbReference type="NCBI Taxonomy" id="2979990"/>
    <lineage>
        <taxon>Archaea</taxon>
        <taxon>Methanobacteriati</taxon>
        <taxon>Methanobacteriota</taxon>
        <taxon>Stenosarchaea group</taxon>
        <taxon>Halobacteria</taxon>
        <taxon>Halobacteriales</taxon>
        <taxon>Natrialbaceae</taxon>
        <taxon>Natronoglomus</taxon>
    </lineage>
</organism>
<evidence type="ECO:0000259" key="1">
    <source>
        <dbReference type="SMART" id="SM00849"/>
    </source>
</evidence>
<sequence length="323" mass="36317">MRDDIDSEELAPGVHRVETVTDGKIHGYHVLEGPTGPVLVDPGYVDAPTTVYEPFLEARGWALSDVGLAIVTHSDADHFGGNHELREHSPGVTIAGHEADARLMERTDRILEERYSMFEPDHGITYEQDVYDWLTGMMGPDESIDLRLRGGETIRVRDRQLRTLHTPGHTAGHLMLYDPAHDLVIGADGFFGRGLYDVDGEYLQPPPYYLYPEYENTIALVESLAPETLSFTHYELLHGEEIDEFVQESLDFVREIETLALELVDDLGPITLEEAIEGVVDRRGSFGLDLDLAFPLSAHYADHVDRGELETVEKDERVAWVRP</sequence>
<evidence type="ECO:0000313" key="2">
    <source>
        <dbReference type="EMBL" id="MCU4743999.1"/>
    </source>
</evidence>
<dbReference type="AlphaFoldDB" id="A0AAP2Z4U1"/>
<dbReference type="Proteomes" id="UP001321018">
    <property type="component" value="Unassembled WGS sequence"/>
</dbReference>
<dbReference type="EMBL" id="JAOPKA010000020">
    <property type="protein sequence ID" value="MCU4743999.1"/>
    <property type="molecule type" value="Genomic_DNA"/>
</dbReference>
<reference evidence="2" key="1">
    <citation type="submission" date="2022-09" db="EMBL/GenBank/DDBJ databases">
        <title>Enrichment on poylsaccharides allowed isolation of novel metabolic and taxonomic groups of Haloarchaea.</title>
        <authorList>
            <person name="Sorokin D.Y."/>
            <person name="Elcheninov A.G."/>
            <person name="Khizhniak T.V."/>
            <person name="Kolganova T.V."/>
            <person name="Kublanov I.V."/>
        </authorList>
    </citation>
    <scope>NUCLEOTIDE SEQUENCE</scope>
    <source>
        <strain evidence="2">AArc-xg1-1</strain>
    </source>
</reference>
<proteinExistence type="predicted"/>
<gene>
    <name evidence="2" type="ORF">OB960_21700</name>
</gene>
<name>A0AAP2Z4U1_9EURY</name>
<dbReference type="Pfam" id="PF00753">
    <property type="entry name" value="Lactamase_B"/>
    <property type="match status" value="1"/>
</dbReference>